<feature type="active site" description="Tele-phosphohistidine intermediate" evidence="3">
    <location>
        <position position="9"/>
    </location>
</feature>
<organism evidence="5 6">
    <name type="scientific">Candidatus Parabacteroides intestinipullorum</name>
    <dbReference type="NCBI Taxonomy" id="2838723"/>
    <lineage>
        <taxon>Bacteria</taxon>
        <taxon>Pseudomonadati</taxon>
        <taxon>Bacteroidota</taxon>
        <taxon>Bacteroidia</taxon>
        <taxon>Bacteroidales</taxon>
        <taxon>Tannerellaceae</taxon>
        <taxon>Parabacteroides</taxon>
    </lineage>
</organism>
<evidence type="ECO:0000256" key="4">
    <source>
        <dbReference type="PIRSR" id="PIRSR613078-2"/>
    </source>
</evidence>
<dbReference type="EMBL" id="DXEL01000026">
    <property type="protein sequence ID" value="HIX73991.1"/>
    <property type="molecule type" value="Genomic_DNA"/>
</dbReference>
<proteinExistence type="predicted"/>
<name>A0A9D2BF69_9BACT</name>
<keyword evidence="2" id="KW-0413">Isomerase</keyword>
<dbReference type="PANTHER" id="PTHR48100">
    <property type="entry name" value="BROAD-SPECIFICITY PHOSPHATASE YOR283W-RELATED"/>
    <property type="match status" value="1"/>
</dbReference>
<dbReference type="SUPFAM" id="SSF53254">
    <property type="entry name" value="Phosphoglycerate mutase-like"/>
    <property type="match status" value="1"/>
</dbReference>
<dbReference type="GO" id="GO:0016791">
    <property type="term" value="F:phosphatase activity"/>
    <property type="evidence" value="ECO:0007669"/>
    <property type="project" value="TreeGrafter"/>
</dbReference>
<dbReference type="PROSITE" id="PS00175">
    <property type="entry name" value="PG_MUTASE"/>
    <property type="match status" value="1"/>
</dbReference>
<feature type="binding site" evidence="4">
    <location>
        <begin position="8"/>
        <end position="15"/>
    </location>
    <ligand>
        <name>substrate</name>
    </ligand>
</feature>
<dbReference type="GO" id="GO:0005737">
    <property type="term" value="C:cytoplasm"/>
    <property type="evidence" value="ECO:0007669"/>
    <property type="project" value="TreeGrafter"/>
</dbReference>
<evidence type="ECO:0000313" key="5">
    <source>
        <dbReference type="EMBL" id="HIX73991.1"/>
    </source>
</evidence>
<keyword evidence="1" id="KW-0324">Glycolysis</keyword>
<evidence type="ECO:0000256" key="1">
    <source>
        <dbReference type="ARBA" id="ARBA00023152"/>
    </source>
</evidence>
<evidence type="ECO:0000313" key="6">
    <source>
        <dbReference type="Proteomes" id="UP000886740"/>
    </source>
</evidence>
<accession>A0A9D2BF69</accession>
<dbReference type="PANTHER" id="PTHR48100:SF1">
    <property type="entry name" value="HISTIDINE PHOSPHATASE FAMILY PROTEIN-RELATED"/>
    <property type="match status" value="1"/>
</dbReference>
<comment type="caution">
    <text evidence="5">The sequence shown here is derived from an EMBL/GenBank/DDBJ whole genome shotgun (WGS) entry which is preliminary data.</text>
</comment>
<gene>
    <name evidence="5" type="ORF">H9977_02965</name>
</gene>
<dbReference type="InterPro" id="IPR001345">
    <property type="entry name" value="PG/BPGM_mutase_AS"/>
</dbReference>
<feature type="binding site" evidence="4">
    <location>
        <position position="58"/>
    </location>
    <ligand>
        <name>substrate</name>
    </ligand>
</feature>
<dbReference type="InterPro" id="IPR013078">
    <property type="entry name" value="His_Pase_superF_clade-1"/>
</dbReference>
<dbReference type="Pfam" id="PF00300">
    <property type="entry name" value="His_Phos_1"/>
    <property type="match status" value="1"/>
</dbReference>
<dbReference type="InterPro" id="IPR050275">
    <property type="entry name" value="PGM_Phosphatase"/>
</dbReference>
<dbReference type="SMART" id="SM00855">
    <property type="entry name" value="PGAM"/>
    <property type="match status" value="1"/>
</dbReference>
<dbReference type="AlphaFoldDB" id="A0A9D2BF69"/>
<feature type="active site" description="Proton donor/acceptor" evidence="3">
    <location>
        <position position="82"/>
    </location>
</feature>
<evidence type="ECO:0000256" key="2">
    <source>
        <dbReference type="ARBA" id="ARBA00023235"/>
    </source>
</evidence>
<evidence type="ECO:0000256" key="3">
    <source>
        <dbReference type="PIRSR" id="PIRSR613078-1"/>
    </source>
</evidence>
<dbReference type="CDD" id="cd07067">
    <property type="entry name" value="HP_PGM_like"/>
    <property type="match status" value="1"/>
</dbReference>
<dbReference type="Proteomes" id="UP000886740">
    <property type="component" value="Unassembled WGS sequence"/>
</dbReference>
<dbReference type="Gene3D" id="3.40.50.1240">
    <property type="entry name" value="Phosphoglycerate mutase-like"/>
    <property type="match status" value="1"/>
</dbReference>
<dbReference type="InterPro" id="IPR029033">
    <property type="entry name" value="His_PPase_superfam"/>
</dbReference>
<sequence length="171" mass="19402">MITLYLARHGQTEENNAHIFQGHLPGKLTQEGIAQAIKLGQELQTVPFDRIVHSDLERARLSAELIRGDRAIPTCPSILLREIDWGSWTGQTISEAKRTARPTDAESEEMLYERAKRFVAFLKKNFDGETILAVGHGMINRRIVAAIQGLPPNELRTIPRFENCEYRILNL</sequence>
<reference evidence="5" key="1">
    <citation type="journal article" date="2021" name="PeerJ">
        <title>Extensive microbial diversity within the chicken gut microbiome revealed by metagenomics and culture.</title>
        <authorList>
            <person name="Gilroy R."/>
            <person name="Ravi A."/>
            <person name="Getino M."/>
            <person name="Pursley I."/>
            <person name="Horton D.L."/>
            <person name="Alikhan N.F."/>
            <person name="Baker D."/>
            <person name="Gharbi K."/>
            <person name="Hall N."/>
            <person name="Watson M."/>
            <person name="Adriaenssens E.M."/>
            <person name="Foster-Nyarko E."/>
            <person name="Jarju S."/>
            <person name="Secka A."/>
            <person name="Antonio M."/>
            <person name="Oren A."/>
            <person name="Chaudhuri R.R."/>
            <person name="La Ragione R."/>
            <person name="Hildebrand F."/>
            <person name="Pallen M.J."/>
        </authorList>
    </citation>
    <scope>NUCLEOTIDE SEQUENCE</scope>
    <source>
        <strain evidence="5">ChiGjej6B6-14162</strain>
    </source>
</reference>
<reference evidence="5" key="2">
    <citation type="submission" date="2021-04" db="EMBL/GenBank/DDBJ databases">
        <authorList>
            <person name="Gilroy R."/>
        </authorList>
    </citation>
    <scope>NUCLEOTIDE SEQUENCE</scope>
    <source>
        <strain evidence="5">ChiGjej6B6-14162</strain>
    </source>
</reference>
<protein>
    <submittedName>
        <fullName evidence="5">Histidine phosphatase family protein</fullName>
    </submittedName>
</protein>